<evidence type="ECO:0000256" key="2">
    <source>
        <dbReference type="ARBA" id="ARBA00004236"/>
    </source>
</evidence>
<dbReference type="SUPFAM" id="SSF158472">
    <property type="entry name" value="HAMP domain-like"/>
    <property type="match status" value="1"/>
</dbReference>
<feature type="transmembrane region" description="Helical" evidence="11">
    <location>
        <begin position="163"/>
        <end position="190"/>
    </location>
</feature>
<proteinExistence type="predicted"/>
<dbReference type="InterPro" id="IPR003660">
    <property type="entry name" value="HAMP_dom"/>
</dbReference>
<reference evidence="14" key="1">
    <citation type="submission" date="2021-07" db="EMBL/GenBank/DDBJ databases">
        <title>Candidatus Kaistella beijingensis sp. nov. isolated from a municipal wastewater treatment plant is involved in sludge foaming.</title>
        <authorList>
            <person name="Song Y."/>
            <person name="Liu S.-J."/>
        </authorList>
    </citation>
    <scope>NUCLEOTIDE SEQUENCE</scope>
    <source>
        <strain evidence="14">DSM 43998</strain>
    </source>
</reference>
<dbReference type="SMART" id="SM00304">
    <property type="entry name" value="HAMP"/>
    <property type="match status" value="1"/>
</dbReference>
<evidence type="ECO:0000313" key="15">
    <source>
        <dbReference type="Proteomes" id="UP000887023"/>
    </source>
</evidence>
<keyword evidence="8 11" id="KW-1133">Transmembrane helix</keyword>
<accession>A0ABX8S5Q6</accession>
<dbReference type="Proteomes" id="UP000887023">
    <property type="component" value="Chromosome"/>
</dbReference>
<keyword evidence="10 11" id="KW-0472">Membrane</keyword>
<evidence type="ECO:0000259" key="13">
    <source>
        <dbReference type="PROSITE" id="PS50885"/>
    </source>
</evidence>
<dbReference type="EC" id="2.7.13.3" evidence="3"/>
<evidence type="ECO:0000256" key="9">
    <source>
        <dbReference type="ARBA" id="ARBA00023012"/>
    </source>
</evidence>
<gene>
    <name evidence="14" type="ORF">KV203_09910</name>
</gene>
<dbReference type="InterPro" id="IPR003661">
    <property type="entry name" value="HisK_dim/P_dom"/>
</dbReference>
<keyword evidence="4" id="KW-0597">Phosphoprotein</keyword>
<feature type="transmembrane region" description="Helical" evidence="11">
    <location>
        <begin position="20"/>
        <end position="41"/>
    </location>
</feature>
<dbReference type="SMART" id="SM00388">
    <property type="entry name" value="HisKA"/>
    <property type="match status" value="1"/>
</dbReference>
<sequence>MASRWLTPVHWRLRTRSALAAALVVGIGLLLAAAALVSVLYRSLELGAIGAAQSRADQIAAQLRSEPAAGLDLPLLATDGQVGAVQLVDPAGRVLTASNGAPRTPLVSVSLVRGETRSFGRRTPDDDAFDYFVVGQGAAGRDGAITVLVGADREPIETVVYRVIALLAVGSPVIVLLVVVGTSRLVGAALRPVETMRRRVAAISGSDLSGRVPVPAARDEVALLAETMNEMLERAEAAQLAQRRFVSDASHELRSPITTISAALDLAGTRPDGTIAARTLIPEVHRLRLLVDDLLLLARADERAGRLRRVDVDLDDLVFAERRRLVGRSAPRVVATVQPCRVRGDRAALARVVRNLVDNAVRHATDMVELDCRDVGRHARLIVADDGPGIPEADRERIFRRFVRLDEHRTRNAGGSGLGLAIVAEVVRSHGGTVEVADRPGGGVVFTVELPLDQESTSR</sequence>
<dbReference type="RefSeq" id="WP_066469933.1">
    <property type="nucleotide sequence ID" value="NZ_CBCRUZ010000001.1"/>
</dbReference>
<evidence type="ECO:0000256" key="3">
    <source>
        <dbReference type="ARBA" id="ARBA00012438"/>
    </source>
</evidence>
<organism evidence="14 15">
    <name type="scientific">Skermania pinensis</name>
    <dbReference type="NCBI Taxonomy" id="39122"/>
    <lineage>
        <taxon>Bacteria</taxon>
        <taxon>Bacillati</taxon>
        <taxon>Actinomycetota</taxon>
        <taxon>Actinomycetes</taxon>
        <taxon>Mycobacteriales</taxon>
        <taxon>Gordoniaceae</taxon>
        <taxon>Skermania</taxon>
    </lineage>
</organism>
<protein>
    <recommendedName>
        <fullName evidence="3">histidine kinase</fullName>
        <ecNumber evidence="3">2.7.13.3</ecNumber>
    </recommendedName>
</protein>
<evidence type="ECO:0000256" key="4">
    <source>
        <dbReference type="ARBA" id="ARBA00022553"/>
    </source>
</evidence>
<dbReference type="PANTHER" id="PTHR45436:SF5">
    <property type="entry name" value="SENSOR HISTIDINE KINASE TRCS"/>
    <property type="match status" value="1"/>
</dbReference>
<dbReference type="PROSITE" id="PS50885">
    <property type="entry name" value="HAMP"/>
    <property type="match status" value="1"/>
</dbReference>
<dbReference type="Pfam" id="PF02518">
    <property type="entry name" value="HATPase_c"/>
    <property type="match status" value="1"/>
</dbReference>
<evidence type="ECO:0000256" key="11">
    <source>
        <dbReference type="SAM" id="Phobius"/>
    </source>
</evidence>
<dbReference type="PANTHER" id="PTHR45436">
    <property type="entry name" value="SENSOR HISTIDINE KINASE YKOH"/>
    <property type="match status" value="1"/>
</dbReference>
<comment type="catalytic activity">
    <reaction evidence="1">
        <text>ATP + protein L-histidine = ADP + protein N-phospho-L-histidine.</text>
        <dbReference type="EC" id="2.7.13.3"/>
    </reaction>
</comment>
<dbReference type="Pfam" id="PF00672">
    <property type="entry name" value="HAMP"/>
    <property type="match status" value="1"/>
</dbReference>
<evidence type="ECO:0000256" key="8">
    <source>
        <dbReference type="ARBA" id="ARBA00022989"/>
    </source>
</evidence>
<keyword evidence="7 14" id="KW-0418">Kinase</keyword>
<dbReference type="Gene3D" id="1.10.287.130">
    <property type="match status" value="1"/>
</dbReference>
<dbReference type="SUPFAM" id="SSF55874">
    <property type="entry name" value="ATPase domain of HSP90 chaperone/DNA topoisomerase II/histidine kinase"/>
    <property type="match status" value="1"/>
</dbReference>
<dbReference type="Pfam" id="PF00512">
    <property type="entry name" value="HisKA"/>
    <property type="match status" value="1"/>
</dbReference>
<dbReference type="InterPro" id="IPR050428">
    <property type="entry name" value="TCS_sensor_his_kinase"/>
</dbReference>
<evidence type="ECO:0000256" key="10">
    <source>
        <dbReference type="ARBA" id="ARBA00023136"/>
    </source>
</evidence>
<dbReference type="InterPro" id="IPR003594">
    <property type="entry name" value="HATPase_dom"/>
</dbReference>
<evidence type="ECO:0000259" key="12">
    <source>
        <dbReference type="PROSITE" id="PS50109"/>
    </source>
</evidence>
<name>A0ABX8S5Q6_9ACTN</name>
<dbReference type="InterPro" id="IPR036097">
    <property type="entry name" value="HisK_dim/P_sf"/>
</dbReference>
<dbReference type="CDD" id="cd00082">
    <property type="entry name" value="HisKA"/>
    <property type="match status" value="1"/>
</dbReference>
<evidence type="ECO:0000313" key="14">
    <source>
        <dbReference type="EMBL" id="QXQ12319.1"/>
    </source>
</evidence>
<dbReference type="Gene3D" id="3.30.565.10">
    <property type="entry name" value="Histidine kinase-like ATPase, C-terminal domain"/>
    <property type="match status" value="1"/>
</dbReference>
<evidence type="ECO:0000256" key="1">
    <source>
        <dbReference type="ARBA" id="ARBA00000085"/>
    </source>
</evidence>
<dbReference type="SUPFAM" id="SSF47384">
    <property type="entry name" value="Homodimeric domain of signal transducing histidine kinase"/>
    <property type="match status" value="1"/>
</dbReference>
<dbReference type="InterPro" id="IPR004358">
    <property type="entry name" value="Sig_transdc_His_kin-like_C"/>
</dbReference>
<dbReference type="InterPro" id="IPR036890">
    <property type="entry name" value="HATPase_C_sf"/>
</dbReference>
<dbReference type="GO" id="GO:0016301">
    <property type="term" value="F:kinase activity"/>
    <property type="evidence" value="ECO:0007669"/>
    <property type="project" value="UniProtKB-KW"/>
</dbReference>
<dbReference type="SMART" id="SM00387">
    <property type="entry name" value="HATPase_c"/>
    <property type="match status" value="1"/>
</dbReference>
<evidence type="ECO:0000256" key="6">
    <source>
        <dbReference type="ARBA" id="ARBA00022692"/>
    </source>
</evidence>
<comment type="subcellular location">
    <subcellularLocation>
        <location evidence="2">Cell membrane</location>
    </subcellularLocation>
</comment>
<keyword evidence="5" id="KW-0808">Transferase</keyword>
<evidence type="ECO:0000256" key="7">
    <source>
        <dbReference type="ARBA" id="ARBA00022777"/>
    </source>
</evidence>
<feature type="domain" description="Histidine kinase" evidence="12">
    <location>
        <begin position="248"/>
        <end position="454"/>
    </location>
</feature>
<dbReference type="CDD" id="cd06225">
    <property type="entry name" value="HAMP"/>
    <property type="match status" value="1"/>
</dbReference>
<keyword evidence="9" id="KW-0902">Two-component regulatory system</keyword>
<evidence type="ECO:0000256" key="5">
    <source>
        <dbReference type="ARBA" id="ARBA00022679"/>
    </source>
</evidence>
<dbReference type="CDD" id="cd00075">
    <property type="entry name" value="HATPase"/>
    <property type="match status" value="1"/>
</dbReference>
<keyword evidence="15" id="KW-1185">Reference proteome</keyword>
<dbReference type="InterPro" id="IPR005467">
    <property type="entry name" value="His_kinase_dom"/>
</dbReference>
<dbReference type="PRINTS" id="PR00344">
    <property type="entry name" value="BCTRLSENSOR"/>
</dbReference>
<feature type="domain" description="HAMP" evidence="13">
    <location>
        <begin position="187"/>
        <end position="240"/>
    </location>
</feature>
<dbReference type="EMBL" id="CP079105">
    <property type="protein sequence ID" value="QXQ12319.1"/>
    <property type="molecule type" value="Genomic_DNA"/>
</dbReference>
<dbReference type="PROSITE" id="PS50109">
    <property type="entry name" value="HIS_KIN"/>
    <property type="match status" value="1"/>
</dbReference>
<keyword evidence="6 11" id="KW-0812">Transmembrane</keyword>